<keyword evidence="2 6" id="KW-0812">Transmembrane</keyword>
<dbReference type="EMBL" id="HBIV01027597">
    <property type="protein sequence ID" value="CAE0668131.1"/>
    <property type="molecule type" value="Transcribed_RNA"/>
</dbReference>
<protein>
    <recommendedName>
        <fullName evidence="7">Major facilitator superfamily (MFS) profile domain-containing protein</fullName>
    </recommendedName>
</protein>
<proteinExistence type="predicted"/>
<dbReference type="Pfam" id="PF07690">
    <property type="entry name" value="MFS_1"/>
    <property type="match status" value="1"/>
</dbReference>
<feature type="transmembrane region" description="Helical" evidence="6">
    <location>
        <begin position="453"/>
        <end position="473"/>
    </location>
</feature>
<evidence type="ECO:0000256" key="6">
    <source>
        <dbReference type="SAM" id="Phobius"/>
    </source>
</evidence>
<dbReference type="InterPro" id="IPR011701">
    <property type="entry name" value="MFS"/>
</dbReference>
<dbReference type="AlphaFoldDB" id="A0A7S4DSX6"/>
<dbReference type="InterPro" id="IPR020846">
    <property type="entry name" value="MFS_dom"/>
</dbReference>
<feature type="transmembrane region" description="Helical" evidence="6">
    <location>
        <begin position="110"/>
        <end position="131"/>
    </location>
</feature>
<evidence type="ECO:0000256" key="1">
    <source>
        <dbReference type="ARBA" id="ARBA00004141"/>
    </source>
</evidence>
<feature type="region of interest" description="Disordered" evidence="5">
    <location>
        <begin position="21"/>
        <end position="42"/>
    </location>
</feature>
<dbReference type="CDD" id="cd17316">
    <property type="entry name" value="MFS_SV2_like"/>
    <property type="match status" value="1"/>
</dbReference>
<dbReference type="SUPFAM" id="SSF103473">
    <property type="entry name" value="MFS general substrate transporter"/>
    <property type="match status" value="1"/>
</dbReference>
<keyword evidence="4 6" id="KW-0472">Membrane</keyword>
<evidence type="ECO:0000256" key="4">
    <source>
        <dbReference type="ARBA" id="ARBA00023136"/>
    </source>
</evidence>
<dbReference type="GO" id="GO:0005886">
    <property type="term" value="C:plasma membrane"/>
    <property type="evidence" value="ECO:0007669"/>
    <property type="project" value="TreeGrafter"/>
</dbReference>
<dbReference type="PROSITE" id="PS50850">
    <property type="entry name" value="MFS"/>
    <property type="match status" value="1"/>
</dbReference>
<comment type="subcellular location">
    <subcellularLocation>
        <location evidence="1">Membrane</location>
        <topology evidence="1">Multi-pass membrane protein</topology>
    </subcellularLocation>
</comment>
<reference evidence="8" key="1">
    <citation type="submission" date="2021-01" db="EMBL/GenBank/DDBJ databases">
        <authorList>
            <person name="Corre E."/>
            <person name="Pelletier E."/>
            <person name="Niang G."/>
            <person name="Scheremetjew M."/>
            <person name="Finn R."/>
            <person name="Kale V."/>
            <person name="Holt S."/>
            <person name="Cochrane G."/>
            <person name="Meng A."/>
            <person name="Brown T."/>
            <person name="Cohen L."/>
        </authorList>
    </citation>
    <scope>NUCLEOTIDE SEQUENCE</scope>
    <source>
        <strain evidence="8">CCCM811</strain>
    </source>
</reference>
<accession>A0A7S4DSX6</accession>
<evidence type="ECO:0000256" key="2">
    <source>
        <dbReference type="ARBA" id="ARBA00022692"/>
    </source>
</evidence>
<feature type="transmembrane region" description="Helical" evidence="6">
    <location>
        <begin position="365"/>
        <end position="381"/>
    </location>
</feature>
<evidence type="ECO:0000256" key="5">
    <source>
        <dbReference type="SAM" id="MobiDB-lite"/>
    </source>
</evidence>
<keyword evidence="3 6" id="KW-1133">Transmembrane helix</keyword>
<feature type="transmembrane region" description="Helical" evidence="6">
    <location>
        <begin position="387"/>
        <end position="406"/>
    </location>
</feature>
<name>A0A7S4DSX6_9EUKA</name>
<feature type="transmembrane region" description="Helical" evidence="6">
    <location>
        <begin position="336"/>
        <end position="353"/>
    </location>
</feature>
<feature type="transmembrane region" description="Helical" evidence="6">
    <location>
        <begin position="138"/>
        <end position="156"/>
    </location>
</feature>
<dbReference type="Gene3D" id="1.20.1250.20">
    <property type="entry name" value="MFS general substrate transporter like domains"/>
    <property type="match status" value="1"/>
</dbReference>
<gene>
    <name evidence="8" type="ORF">LGLO00237_LOCUS19754</name>
</gene>
<feature type="transmembrane region" description="Helical" evidence="6">
    <location>
        <begin position="296"/>
        <end position="316"/>
    </location>
</feature>
<sequence length="484" mass="53785">MADELQLELVDSNGIADLKDLGSSDTIGDDPGRFKLGEESTSTAGEEEKYEKKWVKYLLILGTPPPLTSRQWRVFGLLSLAGMFTHYDDTLKSVGVEQIQRSLSISDASISYVIGIVRLGVLLAIFLNLAADRLGRKPLLLITICGFAVMTALTAFSMNVYWFTIAQFFAKMFIHAEYLLSNISILEEFDTGTRGWALGAVSALCVVGSGLCIILYGPLGGYPYGWRILYGIGVVPLIVLAYLRRNLPESRLFRSTQVERGRNYEETHDDNPVEHVTCCQRLERYFRPLKEIQGHYTLLFKASMLLFVYGFCGYPGQFFMFKVLQERYKYSTLEVTAITVGGGLVSIFAYVSAGKLSDRYGRRPILSVVYFLFFAFLITFYNSDGGFFTVASWVIFAASMFGLDVLNSTLVSEIFPTKCRATATTIAVIVGIIGTVAGIFVEGALYAEYRDHWKAITIVAIPGFACIGLVWLLPEPAFNDLSSL</sequence>
<dbReference type="InterPro" id="IPR036259">
    <property type="entry name" value="MFS_trans_sf"/>
</dbReference>
<feature type="domain" description="Major facilitator superfamily (MFS) profile" evidence="7">
    <location>
        <begin position="74"/>
        <end position="477"/>
    </location>
</feature>
<feature type="transmembrane region" description="Helical" evidence="6">
    <location>
        <begin position="195"/>
        <end position="218"/>
    </location>
</feature>
<dbReference type="PANTHER" id="PTHR23508:SF10">
    <property type="entry name" value="CARBOXYLIC ACID TRANSPORTER PROTEIN HOMOLOG"/>
    <property type="match status" value="1"/>
</dbReference>
<evidence type="ECO:0000256" key="3">
    <source>
        <dbReference type="ARBA" id="ARBA00022989"/>
    </source>
</evidence>
<organism evidence="8">
    <name type="scientific">Lotharella globosa</name>
    <dbReference type="NCBI Taxonomy" id="91324"/>
    <lineage>
        <taxon>Eukaryota</taxon>
        <taxon>Sar</taxon>
        <taxon>Rhizaria</taxon>
        <taxon>Cercozoa</taxon>
        <taxon>Chlorarachniophyceae</taxon>
        <taxon>Lotharella</taxon>
    </lineage>
</organism>
<feature type="transmembrane region" description="Helical" evidence="6">
    <location>
        <begin position="224"/>
        <end position="243"/>
    </location>
</feature>
<feature type="transmembrane region" description="Helical" evidence="6">
    <location>
        <begin position="426"/>
        <end position="447"/>
    </location>
</feature>
<dbReference type="PANTHER" id="PTHR23508">
    <property type="entry name" value="CARBOXYLIC ACID TRANSPORTER PROTEIN HOMOLOG"/>
    <property type="match status" value="1"/>
</dbReference>
<dbReference type="GO" id="GO:0046943">
    <property type="term" value="F:carboxylic acid transmembrane transporter activity"/>
    <property type="evidence" value="ECO:0007669"/>
    <property type="project" value="TreeGrafter"/>
</dbReference>
<evidence type="ECO:0000313" key="8">
    <source>
        <dbReference type="EMBL" id="CAE0668131.1"/>
    </source>
</evidence>
<evidence type="ECO:0000259" key="7">
    <source>
        <dbReference type="PROSITE" id="PS50850"/>
    </source>
</evidence>